<dbReference type="AlphaFoldDB" id="A0A2P2P7G7"/>
<name>A0A2P2P7G7_RHIMU</name>
<protein>
    <submittedName>
        <fullName evidence="1">Uncharacterized protein</fullName>
    </submittedName>
</protein>
<organism evidence="1">
    <name type="scientific">Rhizophora mucronata</name>
    <name type="common">Asiatic mangrove</name>
    <dbReference type="NCBI Taxonomy" id="61149"/>
    <lineage>
        <taxon>Eukaryota</taxon>
        <taxon>Viridiplantae</taxon>
        <taxon>Streptophyta</taxon>
        <taxon>Embryophyta</taxon>
        <taxon>Tracheophyta</taxon>
        <taxon>Spermatophyta</taxon>
        <taxon>Magnoliopsida</taxon>
        <taxon>eudicotyledons</taxon>
        <taxon>Gunneridae</taxon>
        <taxon>Pentapetalae</taxon>
        <taxon>rosids</taxon>
        <taxon>fabids</taxon>
        <taxon>Malpighiales</taxon>
        <taxon>Rhizophoraceae</taxon>
        <taxon>Rhizophora</taxon>
    </lineage>
</organism>
<reference evidence="1" key="1">
    <citation type="submission" date="2018-02" db="EMBL/GenBank/DDBJ databases">
        <title>Rhizophora mucronata_Transcriptome.</title>
        <authorList>
            <person name="Meera S.P."/>
            <person name="Sreeshan A."/>
            <person name="Augustine A."/>
        </authorList>
    </citation>
    <scope>NUCLEOTIDE SEQUENCE</scope>
    <source>
        <tissue evidence="1">Leaf</tissue>
    </source>
</reference>
<sequence length="31" mass="3690">MTCPLEYFPNQDCVFVGTTSKSRLHDYWCTF</sequence>
<evidence type="ECO:0000313" key="1">
    <source>
        <dbReference type="EMBL" id="MBX50698.1"/>
    </source>
</evidence>
<accession>A0A2P2P7G7</accession>
<proteinExistence type="predicted"/>
<dbReference type="EMBL" id="GGEC01070214">
    <property type="protein sequence ID" value="MBX50698.1"/>
    <property type="molecule type" value="Transcribed_RNA"/>
</dbReference>